<gene>
    <name evidence="1" type="ORF">IHE45_19G174800</name>
</gene>
<keyword evidence="2" id="KW-1185">Reference proteome</keyword>
<dbReference type="Proteomes" id="UP000827976">
    <property type="component" value="Chromosome 19"/>
</dbReference>
<comment type="caution">
    <text evidence="1">The sequence shown here is derived from an EMBL/GenBank/DDBJ whole genome shotgun (WGS) entry which is preliminary data.</text>
</comment>
<dbReference type="EMBL" id="CM037029">
    <property type="protein sequence ID" value="KAH7654957.1"/>
    <property type="molecule type" value="Genomic_DNA"/>
</dbReference>
<accession>A0ACB7U3T1</accession>
<protein>
    <submittedName>
        <fullName evidence="1">Uncharacterized protein</fullName>
    </submittedName>
</protein>
<proteinExistence type="predicted"/>
<sequence>MLHYLFHSAVSDSVSLFISGSTMNTLFCIIYKKRQIFKVISKQNQATKLMANSRFKFQSWGNGYNEIGSTEEHHVHHVSKPTILECLPCHNNGGFKVQESSISEVRRLSTPGNILQKLKARHKDHNNQYGRCESLMEVPPGPTLITEGGWERPSQAGWKLPANQPLTSATNDIGTAVNYVQESAWTPTTVKAQQNPRNSASYPTFYVKKTEYVNSTIDHRDAAKKYGGKFF</sequence>
<name>A0ACB7U3T1_DIOAL</name>
<evidence type="ECO:0000313" key="1">
    <source>
        <dbReference type="EMBL" id="KAH7654957.1"/>
    </source>
</evidence>
<organism evidence="1 2">
    <name type="scientific">Dioscorea alata</name>
    <name type="common">Purple yam</name>
    <dbReference type="NCBI Taxonomy" id="55571"/>
    <lineage>
        <taxon>Eukaryota</taxon>
        <taxon>Viridiplantae</taxon>
        <taxon>Streptophyta</taxon>
        <taxon>Embryophyta</taxon>
        <taxon>Tracheophyta</taxon>
        <taxon>Spermatophyta</taxon>
        <taxon>Magnoliopsida</taxon>
        <taxon>Liliopsida</taxon>
        <taxon>Dioscoreales</taxon>
        <taxon>Dioscoreaceae</taxon>
        <taxon>Dioscorea</taxon>
    </lineage>
</organism>
<evidence type="ECO:0000313" key="2">
    <source>
        <dbReference type="Proteomes" id="UP000827976"/>
    </source>
</evidence>
<reference evidence="2" key="1">
    <citation type="journal article" date="2022" name="Nat. Commun.">
        <title>Chromosome evolution and the genetic basis of agronomically important traits in greater yam.</title>
        <authorList>
            <person name="Bredeson J.V."/>
            <person name="Lyons J.B."/>
            <person name="Oniyinde I.O."/>
            <person name="Okereke N.R."/>
            <person name="Kolade O."/>
            <person name="Nnabue I."/>
            <person name="Nwadili C.O."/>
            <person name="Hribova E."/>
            <person name="Parker M."/>
            <person name="Nwogha J."/>
            <person name="Shu S."/>
            <person name="Carlson J."/>
            <person name="Kariba R."/>
            <person name="Muthemba S."/>
            <person name="Knop K."/>
            <person name="Barton G.J."/>
            <person name="Sherwood A.V."/>
            <person name="Lopez-Montes A."/>
            <person name="Asiedu R."/>
            <person name="Jamnadass R."/>
            <person name="Muchugi A."/>
            <person name="Goodstein D."/>
            <person name="Egesi C.N."/>
            <person name="Featherston J."/>
            <person name="Asfaw A."/>
            <person name="Simpson G.G."/>
            <person name="Dolezel J."/>
            <person name="Hendre P.S."/>
            <person name="Van Deynze A."/>
            <person name="Kumar P.L."/>
            <person name="Obidiegwu J.E."/>
            <person name="Bhattacharjee R."/>
            <person name="Rokhsar D.S."/>
        </authorList>
    </citation>
    <scope>NUCLEOTIDE SEQUENCE [LARGE SCALE GENOMIC DNA]</scope>
    <source>
        <strain evidence="2">cv. TDa95/00328</strain>
    </source>
</reference>